<dbReference type="EMBL" id="MCGT01000014">
    <property type="protein sequence ID" value="ORX53952.1"/>
    <property type="molecule type" value="Genomic_DNA"/>
</dbReference>
<dbReference type="Pfam" id="PF01975">
    <property type="entry name" value="SurE"/>
    <property type="match status" value="1"/>
</dbReference>
<evidence type="ECO:0000259" key="1">
    <source>
        <dbReference type="Pfam" id="PF01975"/>
    </source>
</evidence>
<dbReference type="SUPFAM" id="SSF64167">
    <property type="entry name" value="SurE-like"/>
    <property type="match status" value="1"/>
</dbReference>
<gene>
    <name evidence="2" type="ORF">DM01DRAFT_330117</name>
</gene>
<dbReference type="PANTHER" id="PTHR47551">
    <property type="entry name" value="TUBULIN--TYROSINE LIGASE PBY1-RELATED"/>
    <property type="match status" value="1"/>
</dbReference>
<dbReference type="InterPro" id="IPR002828">
    <property type="entry name" value="SurE-like_Pase/nucleotidase"/>
</dbReference>
<dbReference type="AlphaFoldDB" id="A0A1X2GHG7"/>
<evidence type="ECO:0000313" key="2">
    <source>
        <dbReference type="EMBL" id="ORX53952.1"/>
    </source>
</evidence>
<reference evidence="2 3" key="1">
    <citation type="submission" date="2016-07" db="EMBL/GenBank/DDBJ databases">
        <title>Pervasive Adenine N6-methylation of Active Genes in Fungi.</title>
        <authorList>
            <consortium name="DOE Joint Genome Institute"/>
            <person name="Mondo S.J."/>
            <person name="Dannebaum R.O."/>
            <person name="Kuo R.C."/>
            <person name="Labutti K."/>
            <person name="Haridas S."/>
            <person name="Kuo A."/>
            <person name="Salamov A."/>
            <person name="Ahrendt S.R."/>
            <person name="Lipzen A."/>
            <person name="Sullivan W."/>
            <person name="Andreopoulos W.B."/>
            <person name="Clum A."/>
            <person name="Lindquist E."/>
            <person name="Daum C."/>
            <person name="Ramamoorthy G.K."/>
            <person name="Gryganskyi A."/>
            <person name="Culley D."/>
            <person name="Magnuson J.K."/>
            <person name="James T.Y."/>
            <person name="O'Malley M.A."/>
            <person name="Stajich J.E."/>
            <person name="Spatafora J.W."/>
            <person name="Visel A."/>
            <person name="Grigoriev I.V."/>
        </authorList>
    </citation>
    <scope>NUCLEOTIDE SEQUENCE [LARGE SCALE GENOMIC DNA]</scope>
    <source>
        <strain evidence="2 3">NRRL 3301</strain>
    </source>
</reference>
<feature type="domain" description="Survival protein SurE-like phosphatase/nucleotidase" evidence="1">
    <location>
        <begin position="8"/>
        <end position="211"/>
    </location>
</feature>
<dbReference type="GO" id="GO:0016787">
    <property type="term" value="F:hydrolase activity"/>
    <property type="evidence" value="ECO:0007669"/>
    <property type="project" value="InterPro"/>
</dbReference>
<organism evidence="2 3">
    <name type="scientific">Hesseltinella vesiculosa</name>
    <dbReference type="NCBI Taxonomy" id="101127"/>
    <lineage>
        <taxon>Eukaryota</taxon>
        <taxon>Fungi</taxon>
        <taxon>Fungi incertae sedis</taxon>
        <taxon>Mucoromycota</taxon>
        <taxon>Mucoromycotina</taxon>
        <taxon>Mucoromycetes</taxon>
        <taxon>Mucorales</taxon>
        <taxon>Cunninghamellaceae</taxon>
        <taxon>Hesseltinella</taxon>
    </lineage>
</organism>
<dbReference type="OrthoDB" id="202825at2759"/>
<accession>A0A1X2GHG7</accession>
<dbReference type="Proteomes" id="UP000242146">
    <property type="component" value="Unassembled WGS sequence"/>
</dbReference>
<sequence>MSQPKLKVLISNDDGPPNEQESPFVLPFIDHLEQLGWDVKACLPDSQKSWIAKSFMIKDHIQMSYYHRQSREISFHQKDPSDFVLLSGTPATCINIALHHLFKDTDFDLIITGPNLGRNSSTIYTLASGTIGSALEATVCSKKAIALSFPFYNRNYTNDDILNACRQATDVILQLWKKNNWPQGGLFNINVPLTNDKAMPVKLTKFHQASYGSLFKPIARPIETSDNVEQQVRLDAEGANNPSFRFAPDIKAITQSKDAPPGTDAHAIDQRWISVTPMMASYEMASLDEDYGIHPRL</sequence>
<dbReference type="InterPro" id="IPR027746">
    <property type="entry name" value="TTL"/>
</dbReference>
<keyword evidence="3" id="KW-1185">Reference proteome</keyword>
<comment type="caution">
    <text evidence="2">The sequence shown here is derived from an EMBL/GenBank/DDBJ whole genome shotgun (WGS) entry which is preliminary data.</text>
</comment>
<evidence type="ECO:0000313" key="3">
    <source>
        <dbReference type="Proteomes" id="UP000242146"/>
    </source>
</evidence>
<name>A0A1X2GHG7_9FUNG</name>
<proteinExistence type="predicted"/>
<dbReference type="NCBIfam" id="TIGR00087">
    <property type="entry name" value="surE"/>
    <property type="match status" value="1"/>
</dbReference>
<dbReference type="STRING" id="101127.A0A1X2GHG7"/>
<dbReference type="Gene3D" id="3.40.1210.10">
    <property type="entry name" value="Survival protein SurE-like phosphatase/nucleotidase"/>
    <property type="match status" value="1"/>
</dbReference>
<dbReference type="GO" id="GO:0000932">
    <property type="term" value="C:P-body"/>
    <property type="evidence" value="ECO:0007669"/>
    <property type="project" value="TreeGrafter"/>
</dbReference>
<protein>
    <submittedName>
        <fullName evidence="2">Sure-like protein</fullName>
    </submittedName>
</protein>
<dbReference type="InterPro" id="IPR036523">
    <property type="entry name" value="SurE-like_sf"/>
</dbReference>
<dbReference type="PANTHER" id="PTHR47551:SF1">
    <property type="entry name" value="TUBULIN--TYROSINE LIGASE PBY1-RELATED"/>
    <property type="match status" value="1"/>
</dbReference>